<keyword evidence="13" id="KW-1185">Reference proteome</keyword>
<feature type="transmembrane region" description="Helical" evidence="8">
    <location>
        <begin position="371"/>
        <end position="391"/>
    </location>
</feature>
<comment type="subcellular location">
    <subcellularLocation>
        <location evidence="1">Membrane</location>
    </subcellularLocation>
</comment>
<dbReference type="Gene3D" id="1.20.120.1770">
    <property type="match status" value="1"/>
</dbReference>
<organism evidence="12 13">
    <name type="scientific">Symbiochloris irregularis</name>
    <dbReference type="NCBI Taxonomy" id="706552"/>
    <lineage>
        <taxon>Eukaryota</taxon>
        <taxon>Viridiplantae</taxon>
        <taxon>Chlorophyta</taxon>
        <taxon>core chlorophytes</taxon>
        <taxon>Trebouxiophyceae</taxon>
        <taxon>Trebouxiales</taxon>
        <taxon>Trebouxiaceae</taxon>
        <taxon>Symbiochloris</taxon>
    </lineage>
</organism>
<evidence type="ECO:0000256" key="5">
    <source>
        <dbReference type="ARBA" id="ARBA00022982"/>
    </source>
</evidence>
<keyword evidence="6 8" id="KW-1133">Transmembrane helix</keyword>
<keyword evidence="4 9" id="KW-0732">Signal</keyword>
<dbReference type="Proteomes" id="UP001465755">
    <property type="component" value="Unassembled WGS sequence"/>
</dbReference>
<evidence type="ECO:0000313" key="12">
    <source>
        <dbReference type="EMBL" id="KAK9799815.1"/>
    </source>
</evidence>
<dbReference type="PANTHER" id="PTHR23130:SF171">
    <property type="entry name" value="OS01G0895300 PROTEIN"/>
    <property type="match status" value="1"/>
</dbReference>
<evidence type="ECO:0000313" key="13">
    <source>
        <dbReference type="Proteomes" id="UP001465755"/>
    </source>
</evidence>
<keyword evidence="5" id="KW-0249">Electron transport</keyword>
<keyword evidence="2" id="KW-0813">Transport</keyword>
<feature type="transmembrane region" description="Helical" evidence="8">
    <location>
        <begin position="294"/>
        <end position="319"/>
    </location>
</feature>
<dbReference type="AlphaFoldDB" id="A0AAW1NZ28"/>
<dbReference type="PROSITE" id="PS50836">
    <property type="entry name" value="DOMON"/>
    <property type="match status" value="1"/>
</dbReference>
<feature type="transmembrane region" description="Helical" evidence="8">
    <location>
        <begin position="261"/>
        <end position="282"/>
    </location>
</feature>
<sequence length="463" mass="49384">MRVSTVVALQACLVLALGSCHAFQMDGALQFGRNSAFQVDQPEGADAALQLKQQRRELLQATSEAPAPAPSPGGCGLAIGGQQETYTSCNSLTGVGPSYNLLWTLEPSSANNESVLNVAIEAPSDGWVGWGIPQEAGQMVGTSAVIVRINSSSLTGASADGYYLSAHAASGVQPPARLNFSNITAAAQNGQLVTSFTLTLPSSQVQGLSNVIFAEGSLQDGELQYHGNSANGGTVNFASGLAQAAEQDSSGSDTPHYNHMLWAHGWVATIGLGFFLPLGILLAKLGQGMSSTAWRVFFFMHVSVQVLGTIMGFVTAGLGAKLQLPDHIHEVHRAIGITVIAIAAVQVVAAVAWRPKPEHRHRWIFQLHHWWIGRSVAALAIANVYIGIYMVQPGHISRYYIAYSVIIGVIVVAWLAKGLITWRRQPFLFPHPKKSVSNTKERDEGFINSNPAFGMVHKDSPST</sequence>
<evidence type="ECO:0000259" key="11">
    <source>
        <dbReference type="PROSITE" id="PS50939"/>
    </source>
</evidence>
<evidence type="ECO:0000256" key="8">
    <source>
        <dbReference type="SAM" id="Phobius"/>
    </source>
</evidence>
<feature type="transmembrane region" description="Helical" evidence="8">
    <location>
        <begin position="331"/>
        <end position="351"/>
    </location>
</feature>
<keyword evidence="7 8" id="KW-0472">Membrane</keyword>
<evidence type="ECO:0000256" key="3">
    <source>
        <dbReference type="ARBA" id="ARBA00022692"/>
    </source>
</evidence>
<comment type="caution">
    <text evidence="12">The sequence shown here is derived from an EMBL/GenBank/DDBJ whole genome shotgun (WGS) entry which is preliminary data.</text>
</comment>
<gene>
    <name evidence="12" type="ORF">WJX73_003111</name>
</gene>
<dbReference type="InterPro" id="IPR006593">
    <property type="entry name" value="Cyt_b561/ferric_Rdtase_TM"/>
</dbReference>
<accession>A0AAW1NZ28</accession>
<evidence type="ECO:0000256" key="4">
    <source>
        <dbReference type="ARBA" id="ARBA00022729"/>
    </source>
</evidence>
<dbReference type="PROSITE" id="PS51257">
    <property type="entry name" value="PROKAR_LIPOPROTEIN"/>
    <property type="match status" value="1"/>
</dbReference>
<proteinExistence type="predicted"/>
<evidence type="ECO:0008006" key="14">
    <source>
        <dbReference type="Google" id="ProtNLM"/>
    </source>
</evidence>
<keyword evidence="3 8" id="KW-0812">Transmembrane</keyword>
<reference evidence="12 13" key="1">
    <citation type="journal article" date="2024" name="Nat. Commun.">
        <title>Phylogenomics reveals the evolutionary origins of lichenization in chlorophyte algae.</title>
        <authorList>
            <person name="Puginier C."/>
            <person name="Libourel C."/>
            <person name="Otte J."/>
            <person name="Skaloud P."/>
            <person name="Haon M."/>
            <person name="Grisel S."/>
            <person name="Petersen M."/>
            <person name="Berrin J.G."/>
            <person name="Delaux P.M."/>
            <person name="Dal Grande F."/>
            <person name="Keller J."/>
        </authorList>
    </citation>
    <scope>NUCLEOTIDE SEQUENCE [LARGE SCALE GENOMIC DNA]</scope>
    <source>
        <strain evidence="12 13">SAG 2036</strain>
    </source>
</reference>
<dbReference type="PROSITE" id="PS50939">
    <property type="entry name" value="CYTOCHROME_B561"/>
    <property type="match status" value="1"/>
</dbReference>
<evidence type="ECO:0000256" key="1">
    <source>
        <dbReference type="ARBA" id="ARBA00004370"/>
    </source>
</evidence>
<evidence type="ECO:0000256" key="7">
    <source>
        <dbReference type="ARBA" id="ARBA00023136"/>
    </source>
</evidence>
<evidence type="ECO:0000256" key="2">
    <source>
        <dbReference type="ARBA" id="ARBA00022448"/>
    </source>
</evidence>
<evidence type="ECO:0000256" key="6">
    <source>
        <dbReference type="ARBA" id="ARBA00022989"/>
    </source>
</evidence>
<dbReference type="PANTHER" id="PTHR23130">
    <property type="entry name" value="CYTOCHROME B561 AND DOMON DOMAIN-CONTAINING PROTEIN"/>
    <property type="match status" value="1"/>
</dbReference>
<feature type="domain" description="Cytochrome b561" evidence="11">
    <location>
        <begin position="226"/>
        <end position="426"/>
    </location>
</feature>
<name>A0AAW1NZ28_9CHLO</name>
<feature type="transmembrane region" description="Helical" evidence="8">
    <location>
        <begin position="397"/>
        <end position="416"/>
    </location>
</feature>
<dbReference type="GO" id="GO:0016020">
    <property type="term" value="C:membrane"/>
    <property type="evidence" value="ECO:0007669"/>
    <property type="project" value="UniProtKB-SubCell"/>
</dbReference>
<evidence type="ECO:0000259" key="10">
    <source>
        <dbReference type="PROSITE" id="PS50836"/>
    </source>
</evidence>
<dbReference type="SMART" id="SM00665">
    <property type="entry name" value="B561"/>
    <property type="match status" value="1"/>
</dbReference>
<feature type="signal peptide" evidence="9">
    <location>
        <begin position="1"/>
        <end position="22"/>
    </location>
</feature>
<protein>
    <recommendedName>
        <fullName evidence="14">Cytochrome b561 domain-containing protein</fullName>
    </recommendedName>
</protein>
<feature type="domain" description="DOMON" evidence="10">
    <location>
        <begin position="97"/>
        <end position="216"/>
    </location>
</feature>
<dbReference type="InterPro" id="IPR005018">
    <property type="entry name" value="DOMON_domain"/>
</dbReference>
<dbReference type="EMBL" id="JALJOQ010000086">
    <property type="protein sequence ID" value="KAK9799815.1"/>
    <property type="molecule type" value="Genomic_DNA"/>
</dbReference>
<dbReference type="CDD" id="cd08760">
    <property type="entry name" value="Cyt_b561_FRRS1_like"/>
    <property type="match status" value="1"/>
</dbReference>
<evidence type="ECO:0000256" key="9">
    <source>
        <dbReference type="SAM" id="SignalP"/>
    </source>
</evidence>
<feature type="chain" id="PRO_5043587244" description="Cytochrome b561 domain-containing protein" evidence="9">
    <location>
        <begin position="23"/>
        <end position="463"/>
    </location>
</feature>